<dbReference type="Pfam" id="PF00669">
    <property type="entry name" value="Flagellin_N"/>
    <property type="match status" value="1"/>
</dbReference>
<keyword evidence="7" id="KW-1185">Reference proteome</keyword>
<dbReference type="InterPro" id="IPR013384">
    <property type="entry name" value="Flagell_FlgL"/>
</dbReference>
<reference evidence="6 7" key="1">
    <citation type="submission" date="2018-11" db="EMBL/GenBank/DDBJ databases">
        <title>Draft genome sequence of Cellulomonas takizawaensis strain TKZ-21.</title>
        <authorList>
            <person name="Yamamura H."/>
            <person name="Hayashi T."/>
            <person name="Hamada M."/>
            <person name="Serisawa Y."/>
            <person name="Matsuyama K."/>
            <person name="Nakagawa Y."/>
            <person name="Otoguro M."/>
            <person name="Yanagida F."/>
            <person name="Hayakawa M."/>
        </authorList>
    </citation>
    <scope>NUCLEOTIDE SEQUENCE [LARGE SCALE GENOMIC DNA]</scope>
    <source>
        <strain evidence="6 7">TKZ-21</strain>
    </source>
</reference>
<dbReference type="GO" id="GO:0005198">
    <property type="term" value="F:structural molecule activity"/>
    <property type="evidence" value="ECO:0007669"/>
    <property type="project" value="InterPro"/>
</dbReference>
<dbReference type="InterPro" id="IPR046358">
    <property type="entry name" value="Flagellin_C"/>
</dbReference>
<dbReference type="InterPro" id="IPR001492">
    <property type="entry name" value="Flagellin"/>
</dbReference>
<keyword evidence="6" id="KW-0966">Cell projection</keyword>
<keyword evidence="6" id="KW-0969">Cilium</keyword>
<dbReference type="NCBIfam" id="TIGR02550">
    <property type="entry name" value="flagell_flgL"/>
    <property type="match status" value="1"/>
</dbReference>
<evidence type="ECO:0000313" key="6">
    <source>
        <dbReference type="EMBL" id="GCD20543.1"/>
    </source>
</evidence>
<dbReference type="OrthoDB" id="9758307at2"/>
<dbReference type="AlphaFoldDB" id="A0A401V0W1"/>
<feature type="domain" description="Flagellin N-terminal" evidence="4">
    <location>
        <begin position="6"/>
        <end position="141"/>
    </location>
</feature>
<accession>A0A401V0W1</accession>
<dbReference type="InterPro" id="IPR001029">
    <property type="entry name" value="Flagellin_N"/>
</dbReference>
<organism evidence="6 7">
    <name type="scientific">Cellulomonas algicola</name>
    <dbReference type="NCBI Taxonomy" id="2071633"/>
    <lineage>
        <taxon>Bacteria</taxon>
        <taxon>Bacillati</taxon>
        <taxon>Actinomycetota</taxon>
        <taxon>Actinomycetes</taxon>
        <taxon>Micrococcales</taxon>
        <taxon>Cellulomonadaceae</taxon>
        <taxon>Cellulomonas</taxon>
    </lineage>
</organism>
<sequence length="293" mass="30729">MIPRVTHLTVQRQTLSNLQGNLTSMADLQAKLSSGKKITVPSDDPAGASDVLRLRGEQRALTQYARNATDGDSWLTTVDAALQSSMTAMRRARDLTIQGGNGGLGPTSREALAAEIEGVRDSLMDQANASYAGRTVFAGTSDAGRAFQADYSWTGTAGASVDRRVGDATTVRVDADGSAVFGEGATSVFALLDQVAATLRGGGDSTTHLNAIDDRMDAMLTELSSVGARQNQVGSAQTSIVSNQLTTKTQLSGIEDIDLAQTILDIQMQEVAYKGALGAAGKVLQPSLMDFLR</sequence>
<dbReference type="GO" id="GO:0071973">
    <property type="term" value="P:bacterial-type flagellum-dependent cell motility"/>
    <property type="evidence" value="ECO:0007669"/>
    <property type="project" value="InterPro"/>
</dbReference>
<dbReference type="Gene3D" id="1.20.1330.10">
    <property type="entry name" value="f41 fragment of flagellin, N-terminal domain"/>
    <property type="match status" value="1"/>
</dbReference>
<dbReference type="Pfam" id="PF00700">
    <property type="entry name" value="Flagellin_C"/>
    <property type="match status" value="1"/>
</dbReference>
<comment type="similarity">
    <text evidence="2">Belongs to the bacterial flagellin family.</text>
</comment>
<dbReference type="Proteomes" id="UP000288246">
    <property type="component" value="Unassembled WGS sequence"/>
</dbReference>
<dbReference type="PANTHER" id="PTHR42792">
    <property type="entry name" value="FLAGELLIN"/>
    <property type="match status" value="1"/>
</dbReference>
<dbReference type="PANTHER" id="PTHR42792:SF1">
    <property type="entry name" value="FLAGELLAR HOOK-ASSOCIATED PROTEIN 3"/>
    <property type="match status" value="1"/>
</dbReference>
<evidence type="ECO:0000256" key="2">
    <source>
        <dbReference type="ARBA" id="ARBA00005709"/>
    </source>
</evidence>
<dbReference type="EMBL" id="BHYL01000165">
    <property type="protein sequence ID" value="GCD20543.1"/>
    <property type="molecule type" value="Genomic_DNA"/>
</dbReference>
<keyword evidence="6" id="KW-0282">Flagellum</keyword>
<proteinExistence type="inferred from homology"/>
<dbReference type="SUPFAM" id="SSF64518">
    <property type="entry name" value="Phase 1 flagellin"/>
    <property type="match status" value="1"/>
</dbReference>
<evidence type="ECO:0000313" key="7">
    <source>
        <dbReference type="Proteomes" id="UP000288246"/>
    </source>
</evidence>
<gene>
    <name evidence="6" type="primary">flgL</name>
    <name evidence="6" type="ORF">CTKZ_21050</name>
</gene>
<comment type="subcellular location">
    <subcellularLocation>
        <location evidence="1">Bacterial flagellum</location>
    </subcellularLocation>
</comment>
<protein>
    <submittedName>
        <fullName evidence="6">Flagellar hook-associated protein FlgL</fullName>
    </submittedName>
</protein>
<feature type="domain" description="Flagellin C-terminal" evidence="5">
    <location>
        <begin position="209"/>
        <end position="263"/>
    </location>
</feature>
<evidence type="ECO:0000256" key="1">
    <source>
        <dbReference type="ARBA" id="ARBA00004365"/>
    </source>
</evidence>
<dbReference type="GO" id="GO:0009424">
    <property type="term" value="C:bacterial-type flagellum hook"/>
    <property type="evidence" value="ECO:0007669"/>
    <property type="project" value="InterPro"/>
</dbReference>
<dbReference type="RefSeq" id="WP_124343052.1">
    <property type="nucleotide sequence ID" value="NZ_BHYL01000165.1"/>
</dbReference>
<evidence type="ECO:0000259" key="5">
    <source>
        <dbReference type="Pfam" id="PF00700"/>
    </source>
</evidence>
<comment type="caution">
    <text evidence="6">The sequence shown here is derived from an EMBL/GenBank/DDBJ whole genome shotgun (WGS) entry which is preliminary data.</text>
</comment>
<name>A0A401V0W1_9CELL</name>
<evidence type="ECO:0000256" key="3">
    <source>
        <dbReference type="ARBA" id="ARBA00023143"/>
    </source>
</evidence>
<keyword evidence="3" id="KW-0975">Bacterial flagellum</keyword>
<evidence type="ECO:0000259" key="4">
    <source>
        <dbReference type="Pfam" id="PF00669"/>
    </source>
</evidence>